<evidence type="ECO:0000313" key="4">
    <source>
        <dbReference type="EMBL" id="MFC4008873.1"/>
    </source>
</evidence>
<comment type="similarity">
    <text evidence="1 2">Belongs to the small heat shock protein (HSP20) family.</text>
</comment>
<dbReference type="SUPFAM" id="SSF49764">
    <property type="entry name" value="HSP20-like chaperones"/>
    <property type="match status" value="1"/>
</dbReference>
<gene>
    <name evidence="4" type="ORF">ACFOY2_16700</name>
</gene>
<sequence>MTMLALHRRGGETYPAREFEDVYDRLGQLMNAALGEFVEDGRMGAWMPMADISETEESYVVEIDVPGASKNQIDVQLSERELIVTGEIDEQERERRHRKMRRTGRFELRAMLPGDVDADRVDAHLCDGVLTITIPKAAAAKPRHIEVSV</sequence>
<keyword evidence="5" id="KW-1185">Reference proteome</keyword>
<dbReference type="PANTHER" id="PTHR11527">
    <property type="entry name" value="HEAT-SHOCK PROTEIN 20 FAMILY MEMBER"/>
    <property type="match status" value="1"/>
</dbReference>
<proteinExistence type="inferred from homology"/>
<evidence type="ECO:0000256" key="1">
    <source>
        <dbReference type="PROSITE-ProRule" id="PRU00285"/>
    </source>
</evidence>
<dbReference type="InterPro" id="IPR031107">
    <property type="entry name" value="Small_HSP"/>
</dbReference>
<dbReference type="Gene3D" id="2.60.40.790">
    <property type="match status" value="1"/>
</dbReference>
<evidence type="ECO:0000313" key="5">
    <source>
        <dbReference type="Proteomes" id="UP001595851"/>
    </source>
</evidence>
<dbReference type="Proteomes" id="UP001595851">
    <property type="component" value="Unassembled WGS sequence"/>
</dbReference>
<protein>
    <submittedName>
        <fullName evidence="4">Hsp20/alpha crystallin family protein</fullName>
    </submittedName>
</protein>
<feature type="domain" description="SHSP" evidence="3">
    <location>
        <begin position="40"/>
        <end position="149"/>
    </location>
</feature>
<organism evidence="4 5">
    <name type="scientific">Nonomuraea purpurea</name>
    <dbReference type="NCBI Taxonomy" id="1849276"/>
    <lineage>
        <taxon>Bacteria</taxon>
        <taxon>Bacillati</taxon>
        <taxon>Actinomycetota</taxon>
        <taxon>Actinomycetes</taxon>
        <taxon>Streptosporangiales</taxon>
        <taxon>Streptosporangiaceae</taxon>
        <taxon>Nonomuraea</taxon>
    </lineage>
</organism>
<evidence type="ECO:0000259" key="3">
    <source>
        <dbReference type="PROSITE" id="PS01031"/>
    </source>
</evidence>
<dbReference type="EMBL" id="JBHSBI010000007">
    <property type="protein sequence ID" value="MFC4008873.1"/>
    <property type="molecule type" value="Genomic_DNA"/>
</dbReference>
<name>A0ABV8G887_9ACTN</name>
<comment type="caution">
    <text evidence="4">The sequence shown here is derived from an EMBL/GenBank/DDBJ whole genome shotgun (WGS) entry which is preliminary data.</text>
</comment>
<evidence type="ECO:0000256" key="2">
    <source>
        <dbReference type="RuleBase" id="RU003616"/>
    </source>
</evidence>
<dbReference type="PROSITE" id="PS01031">
    <property type="entry name" value="SHSP"/>
    <property type="match status" value="1"/>
</dbReference>
<dbReference type="Pfam" id="PF00011">
    <property type="entry name" value="HSP20"/>
    <property type="match status" value="1"/>
</dbReference>
<dbReference type="CDD" id="cd06464">
    <property type="entry name" value="ACD_sHsps-like"/>
    <property type="match status" value="1"/>
</dbReference>
<reference evidence="5" key="1">
    <citation type="journal article" date="2019" name="Int. J. Syst. Evol. Microbiol.">
        <title>The Global Catalogue of Microorganisms (GCM) 10K type strain sequencing project: providing services to taxonomists for standard genome sequencing and annotation.</title>
        <authorList>
            <consortium name="The Broad Institute Genomics Platform"/>
            <consortium name="The Broad Institute Genome Sequencing Center for Infectious Disease"/>
            <person name="Wu L."/>
            <person name="Ma J."/>
        </authorList>
    </citation>
    <scope>NUCLEOTIDE SEQUENCE [LARGE SCALE GENOMIC DNA]</scope>
    <source>
        <strain evidence="5">TBRC 1276</strain>
    </source>
</reference>
<accession>A0ABV8G887</accession>
<dbReference type="InterPro" id="IPR002068">
    <property type="entry name" value="A-crystallin/Hsp20_dom"/>
</dbReference>
<dbReference type="InterPro" id="IPR008978">
    <property type="entry name" value="HSP20-like_chaperone"/>
</dbReference>
<dbReference type="RefSeq" id="WP_379528935.1">
    <property type="nucleotide sequence ID" value="NZ_JBHSBI010000007.1"/>
</dbReference>